<dbReference type="OrthoDB" id="3439027at2759"/>
<keyword evidence="3" id="KW-1185">Reference proteome</keyword>
<dbReference type="GeneID" id="63777894"/>
<reference evidence="2 3" key="1">
    <citation type="submission" date="2016-07" db="EMBL/GenBank/DDBJ databases">
        <title>Pervasive Adenine N6-methylation of Active Genes in Fungi.</title>
        <authorList>
            <consortium name="DOE Joint Genome Institute"/>
            <person name="Mondo S.J."/>
            <person name="Dannebaum R.O."/>
            <person name="Kuo R.C."/>
            <person name="Labutti K."/>
            <person name="Haridas S."/>
            <person name="Kuo A."/>
            <person name="Salamov A."/>
            <person name="Ahrendt S.R."/>
            <person name="Lipzen A."/>
            <person name="Sullivan W."/>
            <person name="Andreopoulos W.B."/>
            <person name="Clum A."/>
            <person name="Lindquist E."/>
            <person name="Daum C."/>
            <person name="Ramamoorthy G.K."/>
            <person name="Gryganskyi A."/>
            <person name="Culley D."/>
            <person name="Magnuson J.K."/>
            <person name="James T.Y."/>
            <person name="O'Malley M.A."/>
            <person name="Stajich J.E."/>
            <person name="Spatafora J.W."/>
            <person name="Visel A."/>
            <person name="Grigoriev I.V."/>
        </authorList>
    </citation>
    <scope>NUCLEOTIDE SEQUENCE [LARGE SCALE GENOMIC DNA]</scope>
    <source>
        <strain evidence="2 3">CBS 129021</strain>
    </source>
</reference>
<dbReference type="AlphaFoldDB" id="A0A1Y2EJP6"/>
<proteinExistence type="predicted"/>
<feature type="region of interest" description="Disordered" evidence="1">
    <location>
        <begin position="168"/>
        <end position="222"/>
    </location>
</feature>
<name>A0A1Y2EJP6_9PEZI</name>
<dbReference type="Proteomes" id="UP000193689">
    <property type="component" value="Unassembled WGS sequence"/>
</dbReference>
<sequence>MRLLPAATLTHVGPSDSLASSPARQPPSLDDDNSTDDEFDMPLLERNPLTYFLTPPDPLNEEPEFEFDFDAGIEDSNHPPEIVRSISPSTLDGLKRYKPKNKTECAIVDDGDMDIDDDDDDDEDYIRFTPHNSLNKGGFPFDLPDVGFDRPKPAGVTQTRTTEALLSPSAFHIGSPRGRPAKRFSPPPPPLPPSSTAYYPPHRRPAFPRGRTRSAPLLRRHHSWREPSPDVWAIEEEPEKETMSEMGFSAEDLLHYDRDKTMPIDIPAAKPKKKVRFILPVDTD</sequence>
<feature type="region of interest" description="Disordered" evidence="1">
    <location>
        <begin position="1"/>
        <end position="43"/>
    </location>
</feature>
<dbReference type="InParanoid" id="A0A1Y2EJP6"/>
<organism evidence="2 3">
    <name type="scientific">Pseudomassariella vexata</name>
    <dbReference type="NCBI Taxonomy" id="1141098"/>
    <lineage>
        <taxon>Eukaryota</taxon>
        <taxon>Fungi</taxon>
        <taxon>Dikarya</taxon>
        <taxon>Ascomycota</taxon>
        <taxon>Pezizomycotina</taxon>
        <taxon>Sordariomycetes</taxon>
        <taxon>Xylariomycetidae</taxon>
        <taxon>Amphisphaeriales</taxon>
        <taxon>Pseudomassariaceae</taxon>
        <taxon>Pseudomassariella</taxon>
    </lineage>
</organism>
<feature type="compositionally biased region" description="Basic residues" evidence="1">
    <location>
        <begin position="201"/>
        <end position="222"/>
    </location>
</feature>
<dbReference type="EMBL" id="MCFJ01000001">
    <property type="protein sequence ID" value="ORY71771.1"/>
    <property type="molecule type" value="Genomic_DNA"/>
</dbReference>
<comment type="caution">
    <text evidence="2">The sequence shown here is derived from an EMBL/GenBank/DDBJ whole genome shotgun (WGS) entry which is preliminary data.</text>
</comment>
<gene>
    <name evidence="2" type="ORF">BCR38DRAFT_454214</name>
</gene>
<evidence type="ECO:0000313" key="2">
    <source>
        <dbReference type="EMBL" id="ORY71771.1"/>
    </source>
</evidence>
<dbReference type="RefSeq" id="XP_040721363.1">
    <property type="nucleotide sequence ID" value="XM_040861682.1"/>
</dbReference>
<accession>A0A1Y2EJP6</accession>
<protein>
    <submittedName>
        <fullName evidence="2">Uncharacterized protein</fullName>
    </submittedName>
</protein>
<feature type="compositionally biased region" description="Acidic residues" evidence="1">
    <location>
        <begin position="29"/>
        <end position="40"/>
    </location>
</feature>
<evidence type="ECO:0000256" key="1">
    <source>
        <dbReference type="SAM" id="MobiDB-lite"/>
    </source>
</evidence>
<evidence type="ECO:0000313" key="3">
    <source>
        <dbReference type="Proteomes" id="UP000193689"/>
    </source>
</evidence>